<dbReference type="InterPro" id="IPR000182">
    <property type="entry name" value="GNAT_dom"/>
</dbReference>
<evidence type="ECO:0000313" key="6">
    <source>
        <dbReference type="Proteomes" id="UP000253153"/>
    </source>
</evidence>
<evidence type="ECO:0000256" key="1">
    <source>
        <dbReference type="ARBA" id="ARBA00022679"/>
    </source>
</evidence>
<keyword evidence="6" id="KW-1185">Reference proteome</keyword>
<sequence length="207" mass="22969">MTGPIRLFSPSPPSEEQGTILVVTERLIIRRYRLSDAAVMASAANNKAIAANMRSTFPSPYGLSDAENFLANMACKPDGTSYPYHNGIFLKASTVENPSTEPLFLGSMGILLKNDIYFRTWEVGYWLAEQAWGKGYATEATKAFVKWCFDTWPELNRIEATAIGRNIGSQNVLKKSGFVEEGNRRGAVFKNGEVLDELQFGLLRSDL</sequence>
<proteinExistence type="inferred from homology"/>
<dbReference type="PANTHER" id="PTHR43792:SF8">
    <property type="entry name" value="[RIBOSOMAL PROTEIN US5]-ALANINE N-ACETYLTRANSFERASE"/>
    <property type="match status" value="1"/>
</dbReference>
<dbReference type="GO" id="GO:0016747">
    <property type="term" value="F:acyltransferase activity, transferring groups other than amino-acyl groups"/>
    <property type="evidence" value="ECO:0007669"/>
    <property type="project" value="InterPro"/>
</dbReference>
<evidence type="ECO:0000256" key="3">
    <source>
        <dbReference type="ARBA" id="ARBA00038502"/>
    </source>
</evidence>
<dbReference type="SUPFAM" id="SSF55729">
    <property type="entry name" value="Acyl-CoA N-acyltransferases (Nat)"/>
    <property type="match status" value="1"/>
</dbReference>
<dbReference type="EMBL" id="QKXC01000072">
    <property type="protein sequence ID" value="RBR23628.1"/>
    <property type="molecule type" value="Genomic_DNA"/>
</dbReference>
<evidence type="ECO:0000256" key="2">
    <source>
        <dbReference type="ARBA" id="ARBA00023315"/>
    </source>
</evidence>
<organism evidence="5 6">
    <name type="scientific">Fusarium coffeatum</name>
    <dbReference type="NCBI Taxonomy" id="231269"/>
    <lineage>
        <taxon>Eukaryota</taxon>
        <taxon>Fungi</taxon>
        <taxon>Dikarya</taxon>
        <taxon>Ascomycota</taxon>
        <taxon>Pezizomycotina</taxon>
        <taxon>Sordariomycetes</taxon>
        <taxon>Hypocreomycetidae</taxon>
        <taxon>Hypocreales</taxon>
        <taxon>Nectriaceae</taxon>
        <taxon>Fusarium</taxon>
        <taxon>Fusarium incarnatum-equiseti species complex</taxon>
    </lineage>
</organism>
<keyword evidence="1" id="KW-0808">Transferase</keyword>
<comment type="caution">
    <text evidence="5">The sequence shown here is derived from an EMBL/GenBank/DDBJ whole genome shotgun (WGS) entry which is preliminary data.</text>
</comment>
<dbReference type="Pfam" id="PF13302">
    <property type="entry name" value="Acetyltransf_3"/>
    <property type="match status" value="1"/>
</dbReference>
<dbReference type="Proteomes" id="UP000253153">
    <property type="component" value="Unassembled WGS sequence"/>
</dbReference>
<protein>
    <recommendedName>
        <fullName evidence="4">N-acetyltransferase domain-containing protein</fullName>
    </recommendedName>
</protein>
<name>A0A366S433_9HYPO</name>
<comment type="similarity">
    <text evidence="3">Belongs to the acetyltransferase family. RimJ subfamily.</text>
</comment>
<dbReference type="Gene3D" id="3.40.630.30">
    <property type="match status" value="1"/>
</dbReference>
<dbReference type="PANTHER" id="PTHR43792">
    <property type="entry name" value="GNAT FAMILY, PUTATIVE (AFU_ORTHOLOGUE AFUA_3G00765)-RELATED-RELATED"/>
    <property type="match status" value="1"/>
</dbReference>
<evidence type="ECO:0000313" key="5">
    <source>
        <dbReference type="EMBL" id="RBR23628.1"/>
    </source>
</evidence>
<keyword evidence="2" id="KW-0012">Acyltransferase</keyword>
<reference evidence="5 6" key="1">
    <citation type="submission" date="2018-06" db="EMBL/GenBank/DDBJ databases">
        <title>Fusarium incarnatum-equiseti species complex species 28.</title>
        <authorList>
            <person name="Gardiner D.M."/>
        </authorList>
    </citation>
    <scope>NUCLEOTIDE SEQUENCE [LARGE SCALE GENOMIC DNA]</scope>
    <source>
        <strain evidence="5 6">FIESC_28</strain>
    </source>
</reference>
<accession>A0A366S433</accession>
<dbReference type="InterPro" id="IPR016181">
    <property type="entry name" value="Acyl_CoA_acyltransferase"/>
</dbReference>
<dbReference type="AlphaFoldDB" id="A0A366S433"/>
<gene>
    <name evidence="5" type="ORF">FIESC28_03557</name>
</gene>
<dbReference type="PROSITE" id="PS51186">
    <property type="entry name" value="GNAT"/>
    <property type="match status" value="1"/>
</dbReference>
<dbReference type="OrthoDB" id="630895at2759"/>
<evidence type="ECO:0000259" key="4">
    <source>
        <dbReference type="PROSITE" id="PS51186"/>
    </source>
</evidence>
<dbReference type="InterPro" id="IPR051531">
    <property type="entry name" value="N-acetyltransferase"/>
</dbReference>
<dbReference type="RefSeq" id="XP_031018219.1">
    <property type="nucleotide sequence ID" value="XM_031157706.1"/>
</dbReference>
<feature type="domain" description="N-acetyltransferase" evidence="4">
    <location>
        <begin position="27"/>
        <end position="201"/>
    </location>
</feature>
<dbReference type="GeneID" id="41993002"/>